<dbReference type="Pfam" id="PF01494">
    <property type="entry name" value="FAD_binding_3"/>
    <property type="match status" value="1"/>
</dbReference>
<gene>
    <name evidence="4" type="ordered locus">RLO149_c016490</name>
</gene>
<keyword evidence="1" id="KW-0560">Oxidoreductase</keyword>
<dbReference type="eggNOG" id="COG0654">
    <property type="taxonomic scope" value="Bacteria"/>
</dbReference>
<dbReference type="AlphaFoldDB" id="F7ZGZ1"/>
<dbReference type="PANTHER" id="PTHR13789:SF309">
    <property type="entry name" value="PUTATIVE (AFU_ORTHOLOGUE AFUA_6G14510)-RELATED"/>
    <property type="match status" value="1"/>
</dbReference>
<organism evidence="4 5">
    <name type="scientific">Roseobacter litoralis (strain ATCC 49566 / DSM 6996 / JCM 21268 / NBRC 15278 / OCh 149)</name>
    <dbReference type="NCBI Taxonomy" id="391595"/>
    <lineage>
        <taxon>Bacteria</taxon>
        <taxon>Pseudomonadati</taxon>
        <taxon>Pseudomonadota</taxon>
        <taxon>Alphaproteobacteria</taxon>
        <taxon>Rhodobacterales</taxon>
        <taxon>Roseobacteraceae</taxon>
        <taxon>Roseobacter</taxon>
    </lineage>
</organism>
<dbReference type="GO" id="GO:0071949">
    <property type="term" value="F:FAD binding"/>
    <property type="evidence" value="ECO:0007669"/>
    <property type="project" value="InterPro"/>
</dbReference>
<dbReference type="KEGG" id="rli:RLO149_c016490"/>
<keyword evidence="5" id="KW-1185">Reference proteome</keyword>
<dbReference type="SUPFAM" id="SSF51905">
    <property type="entry name" value="FAD/NAD(P)-binding domain"/>
    <property type="match status" value="1"/>
</dbReference>
<dbReference type="HOGENOM" id="CLU_009665_19_5_5"/>
<name>F7ZGZ1_ROSLO</name>
<dbReference type="PANTHER" id="PTHR13789">
    <property type="entry name" value="MONOOXYGENASE"/>
    <property type="match status" value="1"/>
</dbReference>
<keyword evidence="2" id="KW-0503">Monooxygenase</keyword>
<dbReference type="STRING" id="391595.RLO149_c016490"/>
<evidence type="ECO:0000256" key="2">
    <source>
        <dbReference type="ARBA" id="ARBA00023033"/>
    </source>
</evidence>
<dbReference type="PRINTS" id="PR00420">
    <property type="entry name" value="RNGMNOXGNASE"/>
</dbReference>
<feature type="domain" description="FAD-binding" evidence="3">
    <location>
        <begin position="5"/>
        <end position="335"/>
    </location>
</feature>
<dbReference type="InterPro" id="IPR036188">
    <property type="entry name" value="FAD/NAD-bd_sf"/>
</dbReference>
<protein>
    <submittedName>
        <fullName evidence="4">FAD dependent oxidoreductase</fullName>
    </submittedName>
</protein>
<dbReference type="Proteomes" id="UP000001353">
    <property type="component" value="Chromosome"/>
</dbReference>
<dbReference type="SUPFAM" id="SSF54373">
    <property type="entry name" value="FAD-linked reductases, C-terminal domain"/>
    <property type="match status" value="1"/>
</dbReference>
<dbReference type="EMBL" id="CP002623">
    <property type="protein sequence ID" value="AEI93642.1"/>
    <property type="molecule type" value="Genomic_DNA"/>
</dbReference>
<sequence>MTGTAIVVGGGIGGLAVATALAQRGVAVTLVEQATEIAEVGAGLQISPNGLAVLRALGVEAALDQTGAVQAQEVILENHLGGRQVARLDLTRLSGQRYLFVHRVDLVACLLAAAQRAGVIIELGRRVVAHNPGAMSEVHFGDGGQLQAPLVVCADGLHSVGRAAFHGSSAPFFTGQVAWRATVPASGLPSAPQATVTMGPGRHIVRYPLRAGGLINIVAVQERQAWAAEGWDHTDDPQNLLDAFCDFDGPVKDVLSRVETVNLWGLFRHPVAQTWHKEGTILLGDAAHPTLPFLAQGANMALEDAWVLAEVATQDADWARYQARRKPRVEKVIAAATGNAWKYHLRPGPFRWAAHRALTLGSTLAPGLMMSQFDWLYGYDVTGTSE</sequence>
<accession>F7ZGZ1</accession>
<evidence type="ECO:0000313" key="4">
    <source>
        <dbReference type="EMBL" id="AEI93642.1"/>
    </source>
</evidence>
<reference evidence="4 5" key="1">
    <citation type="journal article" date="2011" name="BMC Genomics">
        <title>Comparative genome analysis and genome-guided physiological analysis of Roseobacter litoralis.</title>
        <authorList>
            <person name="Kalhoefer D."/>
            <person name="Thole S."/>
            <person name="Voget S."/>
            <person name="Lehmann R."/>
            <person name="Liesegang H."/>
            <person name="Wollher A."/>
            <person name="Daniel R."/>
            <person name="Simon M."/>
            <person name="Brinkhoff T."/>
        </authorList>
    </citation>
    <scope>NUCLEOTIDE SEQUENCE [LARGE SCALE GENOMIC DNA]</scope>
    <source>
        <strain evidence="5">ATCC 49566 / DSM 6996 / JCM 21268 / NBRC 15278 / OCh 149</strain>
    </source>
</reference>
<proteinExistence type="predicted"/>
<dbReference type="OrthoDB" id="4230779at2"/>
<dbReference type="RefSeq" id="WP_013961575.1">
    <property type="nucleotide sequence ID" value="NC_015730.1"/>
</dbReference>
<evidence type="ECO:0000313" key="5">
    <source>
        <dbReference type="Proteomes" id="UP000001353"/>
    </source>
</evidence>
<dbReference type="InterPro" id="IPR050493">
    <property type="entry name" value="FAD-dep_Monooxygenase_BioMet"/>
</dbReference>
<dbReference type="Gene3D" id="3.50.50.60">
    <property type="entry name" value="FAD/NAD(P)-binding domain"/>
    <property type="match status" value="1"/>
</dbReference>
<evidence type="ECO:0000259" key="3">
    <source>
        <dbReference type="Pfam" id="PF01494"/>
    </source>
</evidence>
<evidence type="ECO:0000256" key="1">
    <source>
        <dbReference type="ARBA" id="ARBA00023002"/>
    </source>
</evidence>
<dbReference type="GO" id="GO:0004497">
    <property type="term" value="F:monooxygenase activity"/>
    <property type="evidence" value="ECO:0007669"/>
    <property type="project" value="UniProtKB-KW"/>
</dbReference>
<dbReference type="InterPro" id="IPR002938">
    <property type="entry name" value="FAD-bd"/>
</dbReference>